<dbReference type="Proteomes" id="UP000184423">
    <property type="component" value="Unassembled WGS sequence"/>
</dbReference>
<name>A0A1M4WXE6_9CLOT</name>
<dbReference type="AlphaFoldDB" id="A0A1M4WXE6"/>
<dbReference type="InterPro" id="IPR042184">
    <property type="entry name" value="YqeY/Aim41_N"/>
</dbReference>
<dbReference type="EMBL" id="FQVG01000020">
    <property type="protein sequence ID" value="SHE85916.1"/>
    <property type="molecule type" value="Genomic_DNA"/>
</dbReference>
<dbReference type="Gene3D" id="1.10.1510.10">
    <property type="entry name" value="Uncharacterised protein YqeY/AIM41 PF09424, N-terminal domain"/>
    <property type="match status" value="1"/>
</dbReference>
<dbReference type="InterPro" id="IPR003789">
    <property type="entry name" value="Asn/Gln_tRNA_amidoTrase-B-like"/>
</dbReference>
<dbReference type="Pfam" id="PF09424">
    <property type="entry name" value="YqeY"/>
    <property type="match status" value="1"/>
</dbReference>
<proteinExistence type="predicted"/>
<evidence type="ECO:0008006" key="3">
    <source>
        <dbReference type="Google" id="ProtNLM"/>
    </source>
</evidence>
<protein>
    <recommendedName>
        <fullName evidence="3">GatB/YqeY domain-containing protein</fullName>
    </recommendedName>
</protein>
<dbReference type="InterPro" id="IPR019004">
    <property type="entry name" value="YqeY/Aim41"/>
</dbReference>
<accession>A0A1M4WXE6</accession>
<dbReference type="SUPFAM" id="SSF89095">
    <property type="entry name" value="GatB/YqeY motif"/>
    <property type="match status" value="1"/>
</dbReference>
<dbReference type="InterPro" id="IPR023168">
    <property type="entry name" value="GatB_Yqey_C_2"/>
</dbReference>
<dbReference type="PANTHER" id="PTHR28055:SF1">
    <property type="entry name" value="ALTERED INHERITANCE OF MITOCHONDRIA PROTEIN 41, MITOCHONDRIAL"/>
    <property type="match status" value="1"/>
</dbReference>
<evidence type="ECO:0000313" key="1">
    <source>
        <dbReference type="EMBL" id="SHE85916.1"/>
    </source>
</evidence>
<dbReference type="Gene3D" id="1.10.10.410">
    <property type="match status" value="1"/>
</dbReference>
<keyword evidence="2" id="KW-1185">Reference proteome</keyword>
<dbReference type="GO" id="GO:0016884">
    <property type="term" value="F:carbon-nitrogen ligase activity, with glutamine as amido-N-donor"/>
    <property type="evidence" value="ECO:0007669"/>
    <property type="project" value="InterPro"/>
</dbReference>
<gene>
    <name evidence="1" type="ORF">SAMN02746091_01264</name>
</gene>
<sequence>MSLKERIQEDWKAAMKNKDRFRANVLNMAKAAILQAEKVDGTKLEDEQVIEVLNKEVKQRRDSIEEFEKGNRQDLVEQTGKEIEILLEYLPQQLTEEEISEIVKEAVNEVQANSIKDMGKVMAIVMPKVKGRADGKLVNQIVKQYLQ</sequence>
<dbReference type="PANTHER" id="PTHR28055">
    <property type="entry name" value="ALTERED INHERITANCE OF MITOCHONDRIA PROTEIN 41, MITOCHONDRIAL"/>
    <property type="match status" value="1"/>
</dbReference>
<evidence type="ECO:0000313" key="2">
    <source>
        <dbReference type="Proteomes" id="UP000184423"/>
    </source>
</evidence>
<dbReference type="RefSeq" id="WP_027308576.1">
    <property type="nucleotide sequence ID" value="NZ_FQVG01000020.1"/>
</dbReference>
<organism evidence="1 2">
    <name type="scientific">Caloramator proteoclasticus DSM 10124</name>
    <dbReference type="NCBI Taxonomy" id="1121262"/>
    <lineage>
        <taxon>Bacteria</taxon>
        <taxon>Bacillati</taxon>
        <taxon>Bacillota</taxon>
        <taxon>Clostridia</taxon>
        <taxon>Eubacteriales</taxon>
        <taxon>Clostridiaceae</taxon>
        <taxon>Caloramator</taxon>
    </lineage>
</organism>
<reference evidence="2" key="1">
    <citation type="submission" date="2016-11" db="EMBL/GenBank/DDBJ databases">
        <authorList>
            <person name="Varghese N."/>
            <person name="Submissions S."/>
        </authorList>
    </citation>
    <scope>NUCLEOTIDE SEQUENCE [LARGE SCALE GENOMIC DNA]</scope>
    <source>
        <strain evidence="2">DSM 10124</strain>
    </source>
</reference>